<accession>A0A2Z4JD35</accession>
<protein>
    <recommendedName>
        <fullName evidence="3">WD40 repeat domain-containing protein</fullName>
    </recommendedName>
</protein>
<dbReference type="SUPFAM" id="SSF50998">
    <property type="entry name" value="Quinoprotein alcohol dehydrogenase-like"/>
    <property type="match status" value="1"/>
</dbReference>
<dbReference type="InterPro" id="IPR015943">
    <property type="entry name" value="WD40/YVTN_repeat-like_dom_sf"/>
</dbReference>
<dbReference type="InterPro" id="IPR011047">
    <property type="entry name" value="Quinoprotein_ADH-like_sf"/>
</dbReference>
<evidence type="ECO:0008006" key="3">
    <source>
        <dbReference type="Google" id="ProtNLM"/>
    </source>
</evidence>
<organism evidence="1 2">
    <name type="scientific">Streptomyces cadmiisoli</name>
    <dbReference type="NCBI Taxonomy" id="2184053"/>
    <lineage>
        <taxon>Bacteria</taxon>
        <taxon>Bacillati</taxon>
        <taxon>Actinomycetota</taxon>
        <taxon>Actinomycetes</taxon>
        <taxon>Kitasatosporales</taxon>
        <taxon>Streptomycetaceae</taxon>
        <taxon>Streptomyces</taxon>
        <taxon>Streptomyces aurantiacus group</taxon>
    </lineage>
</organism>
<dbReference type="RefSeq" id="WP_112442852.1">
    <property type="nucleotide sequence ID" value="NZ_CP030073.1"/>
</dbReference>
<dbReference type="KEGG" id="scad:DN051_39570"/>
<dbReference type="EMBL" id="CP030073">
    <property type="protein sequence ID" value="AWW42971.1"/>
    <property type="molecule type" value="Genomic_DNA"/>
</dbReference>
<proteinExistence type="predicted"/>
<evidence type="ECO:0000313" key="2">
    <source>
        <dbReference type="Proteomes" id="UP000249616"/>
    </source>
</evidence>
<evidence type="ECO:0000313" key="1">
    <source>
        <dbReference type="EMBL" id="AWW42971.1"/>
    </source>
</evidence>
<dbReference type="Proteomes" id="UP000249616">
    <property type="component" value="Chromosome"/>
</dbReference>
<gene>
    <name evidence="1" type="ORF">DN051_39570</name>
</gene>
<dbReference type="AlphaFoldDB" id="A0A2Z4JD35"/>
<sequence>MSTDPIHADAVHHTARLVATVPLPLGSARADAVQLLPWSGRLLLVQHGDEELAVAEIGGAGAQFRFPAPWPRRFGGATVSPGGDVAVFSGVHSVQAVDRTGEVLWELPHGCWATATCAWTRAPLASYRDDPRHQNPDQGSAAFSVDGKTVWVHVRQYAEGRRPYEEWLVLDAADGEVLCRAETMTVGAGSVHFPHPDPACMGLSIAQGDDDAPVLWGRRDGRALAVARAEGEILQSVSPSGRHFLCTDPGQWALYLHDAADGEQLRRVDARAVLPPVPGDDMARWDYEGAYPYEDGAVVSTEEYAEVPRHWLVDPRSMSVRGRIAYPVPVAGSPRSAGPGMWCTVAGQDAAVHLWRLADEAGEVGEAGEEIRS</sequence>
<keyword evidence="2" id="KW-1185">Reference proteome</keyword>
<reference evidence="1 2" key="1">
    <citation type="journal article" date="2019" name="Int. J. Syst. Evol. Microbiol.">
        <title>Streptomyces cadmiisoli sp. nov., a novel actinomycete isolated from cadmium-contaminated soil.</title>
        <authorList>
            <person name="Li K."/>
            <person name="Tang X."/>
            <person name="Zhao J."/>
            <person name="Guo Y."/>
            <person name="Tang Y."/>
            <person name="Gao J."/>
        </authorList>
    </citation>
    <scope>NUCLEOTIDE SEQUENCE [LARGE SCALE GENOMIC DNA]</scope>
    <source>
        <strain evidence="1 2">ZFG47</strain>
    </source>
</reference>
<dbReference type="Gene3D" id="2.130.10.10">
    <property type="entry name" value="YVTN repeat-like/Quinoprotein amine dehydrogenase"/>
    <property type="match status" value="1"/>
</dbReference>
<name>A0A2Z4JD35_9ACTN</name>